<accession>A0AAQ3SPU5</accession>
<keyword evidence="2" id="KW-1185">Reference proteome</keyword>
<gene>
    <name evidence="1" type="ORF">U9M48_008562</name>
</gene>
<reference evidence="1 2" key="1">
    <citation type="submission" date="2024-02" db="EMBL/GenBank/DDBJ databases">
        <title>High-quality chromosome-scale genome assembly of Pensacola bahiagrass (Paspalum notatum Flugge var. saurae).</title>
        <authorList>
            <person name="Vega J.M."/>
            <person name="Podio M."/>
            <person name="Orjuela J."/>
            <person name="Siena L.A."/>
            <person name="Pessino S.C."/>
            <person name="Combes M.C."/>
            <person name="Mariac C."/>
            <person name="Albertini E."/>
            <person name="Pupilli F."/>
            <person name="Ortiz J.P.A."/>
            <person name="Leblanc O."/>
        </authorList>
    </citation>
    <scope>NUCLEOTIDE SEQUENCE [LARGE SCALE GENOMIC DNA]</scope>
    <source>
        <strain evidence="1">R1</strain>
        <tissue evidence="1">Leaf</tissue>
    </source>
</reference>
<evidence type="ECO:0000313" key="1">
    <source>
        <dbReference type="EMBL" id="WVZ58279.1"/>
    </source>
</evidence>
<name>A0AAQ3SPU5_PASNO</name>
<organism evidence="1 2">
    <name type="scientific">Paspalum notatum var. saurae</name>
    <dbReference type="NCBI Taxonomy" id="547442"/>
    <lineage>
        <taxon>Eukaryota</taxon>
        <taxon>Viridiplantae</taxon>
        <taxon>Streptophyta</taxon>
        <taxon>Embryophyta</taxon>
        <taxon>Tracheophyta</taxon>
        <taxon>Spermatophyta</taxon>
        <taxon>Magnoliopsida</taxon>
        <taxon>Liliopsida</taxon>
        <taxon>Poales</taxon>
        <taxon>Poaceae</taxon>
        <taxon>PACMAD clade</taxon>
        <taxon>Panicoideae</taxon>
        <taxon>Andropogonodae</taxon>
        <taxon>Paspaleae</taxon>
        <taxon>Paspalinae</taxon>
        <taxon>Paspalum</taxon>
    </lineage>
</organism>
<proteinExistence type="predicted"/>
<evidence type="ECO:0000313" key="2">
    <source>
        <dbReference type="Proteomes" id="UP001341281"/>
    </source>
</evidence>
<dbReference type="Proteomes" id="UP001341281">
    <property type="component" value="Chromosome 02"/>
</dbReference>
<dbReference type="AlphaFoldDB" id="A0AAQ3SPU5"/>
<dbReference type="EMBL" id="CP144746">
    <property type="protein sequence ID" value="WVZ58279.1"/>
    <property type="molecule type" value="Genomic_DNA"/>
</dbReference>
<protein>
    <submittedName>
        <fullName evidence="1">Uncharacterized protein</fullName>
    </submittedName>
</protein>
<sequence length="183" mass="21559">MPSENNEAGISKQEFLNSVNLSEANEAGIRAEEYHKEWKLLRKNKNFVPQQKYELGKPLVKTQRELKALPIHQWYMKASSEGTVAFPARVKGDYYCHNDHRIWLHFKDIYDVYQQDALDITLMSVWTMQKCRKNKIWDLGFIDPELVNKDIIDQDFNDTYIQLAGIETTQISRCRNPSLYSLR</sequence>